<organism evidence="2 3">
    <name type="scientific">Lates japonicus</name>
    <name type="common">Japanese lates</name>
    <dbReference type="NCBI Taxonomy" id="270547"/>
    <lineage>
        <taxon>Eukaryota</taxon>
        <taxon>Metazoa</taxon>
        <taxon>Chordata</taxon>
        <taxon>Craniata</taxon>
        <taxon>Vertebrata</taxon>
        <taxon>Euteleostomi</taxon>
        <taxon>Actinopterygii</taxon>
        <taxon>Neopterygii</taxon>
        <taxon>Teleostei</taxon>
        <taxon>Neoteleostei</taxon>
        <taxon>Acanthomorphata</taxon>
        <taxon>Carangaria</taxon>
        <taxon>Carangaria incertae sedis</taxon>
        <taxon>Centropomidae</taxon>
        <taxon>Lates</taxon>
    </lineage>
</organism>
<evidence type="ECO:0000256" key="1">
    <source>
        <dbReference type="SAM" id="MobiDB-lite"/>
    </source>
</evidence>
<keyword evidence="3" id="KW-1185">Reference proteome</keyword>
<feature type="compositionally biased region" description="Polar residues" evidence="1">
    <location>
        <begin position="62"/>
        <end position="71"/>
    </location>
</feature>
<feature type="non-terminal residue" evidence="2">
    <location>
        <position position="1"/>
    </location>
</feature>
<accession>A0AAD3RLL7</accession>
<feature type="compositionally biased region" description="Low complexity" evidence="1">
    <location>
        <begin position="84"/>
        <end position="93"/>
    </location>
</feature>
<dbReference type="AlphaFoldDB" id="A0AAD3RLL7"/>
<dbReference type="EMBL" id="BRZM01002608">
    <property type="protein sequence ID" value="GLD74969.1"/>
    <property type="molecule type" value="Genomic_DNA"/>
</dbReference>
<feature type="region of interest" description="Disordered" evidence="1">
    <location>
        <begin position="50"/>
        <end position="105"/>
    </location>
</feature>
<gene>
    <name evidence="2" type="ORF">AKAME5_002630100</name>
</gene>
<evidence type="ECO:0000313" key="3">
    <source>
        <dbReference type="Proteomes" id="UP001279410"/>
    </source>
</evidence>
<dbReference type="Proteomes" id="UP001279410">
    <property type="component" value="Unassembled WGS sequence"/>
</dbReference>
<evidence type="ECO:0000313" key="2">
    <source>
        <dbReference type="EMBL" id="GLD74969.1"/>
    </source>
</evidence>
<comment type="caution">
    <text evidence="2">The sequence shown here is derived from an EMBL/GenBank/DDBJ whole genome shotgun (WGS) entry which is preliminary data.</text>
</comment>
<protein>
    <submittedName>
        <fullName evidence="2">Sterile alpha motif domain-containing protein 11 isoform X1</fullName>
    </submittedName>
</protein>
<reference evidence="2" key="1">
    <citation type="submission" date="2022-08" db="EMBL/GenBank/DDBJ databases">
        <title>Genome sequencing of akame (Lates japonicus).</title>
        <authorList>
            <person name="Hashiguchi Y."/>
            <person name="Takahashi H."/>
        </authorList>
    </citation>
    <scope>NUCLEOTIDE SEQUENCE</scope>
    <source>
        <strain evidence="2">Kochi</strain>
    </source>
</reference>
<proteinExistence type="predicted"/>
<name>A0AAD3RLL7_LATJO</name>
<sequence>MTQLFGSTGVGRLERRLVEHLEGQSGIICKPSSCSSFGRDSDLSTIISNLHHTRQHGMPEGQSASDHNTSTGHRDDLLGKRRSFSPNSSSECPSDSKKSRSVSPK</sequence>